<dbReference type="Proteomes" id="UP000499080">
    <property type="component" value="Unassembled WGS sequence"/>
</dbReference>
<sequence length="108" mass="12544">MVQGKSIWPFERYSKKGANPKVFTLFYHPPVREHIRFHNTAQSSDHSQLWTLHSDRVELANPFENTRHFANICSDDGDSWNEFGMSATEIFANCCMSSVPSRDFKNNF</sequence>
<organism evidence="1 2">
    <name type="scientific">Araneus ventricosus</name>
    <name type="common">Orbweaver spider</name>
    <name type="synonym">Epeira ventricosa</name>
    <dbReference type="NCBI Taxonomy" id="182803"/>
    <lineage>
        <taxon>Eukaryota</taxon>
        <taxon>Metazoa</taxon>
        <taxon>Ecdysozoa</taxon>
        <taxon>Arthropoda</taxon>
        <taxon>Chelicerata</taxon>
        <taxon>Arachnida</taxon>
        <taxon>Araneae</taxon>
        <taxon>Araneomorphae</taxon>
        <taxon>Entelegynae</taxon>
        <taxon>Araneoidea</taxon>
        <taxon>Araneidae</taxon>
        <taxon>Araneus</taxon>
    </lineage>
</organism>
<proteinExistence type="predicted"/>
<dbReference type="AlphaFoldDB" id="A0A4Y2Q5G8"/>
<evidence type="ECO:0000313" key="2">
    <source>
        <dbReference type="Proteomes" id="UP000499080"/>
    </source>
</evidence>
<keyword evidence="2" id="KW-1185">Reference proteome</keyword>
<accession>A0A4Y2Q5G8</accession>
<protein>
    <submittedName>
        <fullName evidence="1">Uncharacterized protein</fullName>
    </submittedName>
</protein>
<comment type="caution">
    <text evidence="1">The sequence shown here is derived from an EMBL/GenBank/DDBJ whole genome shotgun (WGS) entry which is preliminary data.</text>
</comment>
<gene>
    <name evidence="1" type="ORF">AVEN_39276_1</name>
</gene>
<reference evidence="1 2" key="1">
    <citation type="journal article" date="2019" name="Sci. Rep.">
        <title>Orb-weaving spider Araneus ventricosus genome elucidates the spidroin gene catalogue.</title>
        <authorList>
            <person name="Kono N."/>
            <person name="Nakamura H."/>
            <person name="Ohtoshi R."/>
            <person name="Moran D.A.P."/>
            <person name="Shinohara A."/>
            <person name="Yoshida Y."/>
            <person name="Fujiwara M."/>
            <person name="Mori M."/>
            <person name="Tomita M."/>
            <person name="Arakawa K."/>
        </authorList>
    </citation>
    <scope>NUCLEOTIDE SEQUENCE [LARGE SCALE GENOMIC DNA]</scope>
</reference>
<evidence type="ECO:0000313" key="1">
    <source>
        <dbReference type="EMBL" id="GBN58140.1"/>
    </source>
</evidence>
<dbReference type="EMBL" id="BGPR01012876">
    <property type="protein sequence ID" value="GBN58140.1"/>
    <property type="molecule type" value="Genomic_DNA"/>
</dbReference>
<name>A0A4Y2Q5G8_ARAVE</name>